<evidence type="ECO:0000259" key="5">
    <source>
        <dbReference type="Pfam" id="PF13193"/>
    </source>
</evidence>
<evidence type="ECO:0000313" key="7">
    <source>
        <dbReference type="Proteomes" id="UP001642464"/>
    </source>
</evidence>
<dbReference type="EMBL" id="CAXAMM010002213">
    <property type="protein sequence ID" value="CAK8995207.1"/>
    <property type="molecule type" value="Genomic_DNA"/>
</dbReference>
<dbReference type="Pfam" id="PF13193">
    <property type="entry name" value="AMP-binding_C"/>
    <property type="match status" value="1"/>
</dbReference>
<feature type="domain" description="AMP-binding enzyme C-terminal" evidence="5">
    <location>
        <begin position="490"/>
        <end position="567"/>
    </location>
</feature>
<organism evidence="6 7">
    <name type="scientific">Durusdinium trenchii</name>
    <dbReference type="NCBI Taxonomy" id="1381693"/>
    <lineage>
        <taxon>Eukaryota</taxon>
        <taxon>Sar</taxon>
        <taxon>Alveolata</taxon>
        <taxon>Dinophyceae</taxon>
        <taxon>Suessiales</taxon>
        <taxon>Symbiodiniaceae</taxon>
        <taxon>Durusdinium</taxon>
    </lineage>
</organism>
<accession>A0ABP0HZU8</accession>
<dbReference type="Gene3D" id="3.40.50.12780">
    <property type="entry name" value="N-terminal domain of ligase-like"/>
    <property type="match status" value="1"/>
</dbReference>
<feature type="domain" description="AMP-dependent synthetase/ligase" evidence="4">
    <location>
        <begin position="68"/>
        <end position="435"/>
    </location>
</feature>
<gene>
    <name evidence="6" type="ORF">SCF082_LOCUS4253</name>
</gene>
<feature type="compositionally biased region" description="Basic and acidic residues" evidence="3">
    <location>
        <begin position="569"/>
        <end position="585"/>
    </location>
</feature>
<reference evidence="6 7" key="1">
    <citation type="submission" date="2024-02" db="EMBL/GenBank/DDBJ databases">
        <authorList>
            <person name="Chen Y."/>
            <person name="Shah S."/>
            <person name="Dougan E. K."/>
            <person name="Thang M."/>
            <person name="Chan C."/>
        </authorList>
    </citation>
    <scope>NUCLEOTIDE SEQUENCE [LARGE SCALE GENOMIC DNA]</scope>
</reference>
<dbReference type="Pfam" id="PF00501">
    <property type="entry name" value="AMP-binding"/>
    <property type="match status" value="1"/>
</dbReference>
<name>A0ABP0HZU8_9DINO</name>
<evidence type="ECO:0000256" key="3">
    <source>
        <dbReference type="SAM" id="MobiDB-lite"/>
    </source>
</evidence>
<evidence type="ECO:0000256" key="1">
    <source>
        <dbReference type="ARBA" id="ARBA00006432"/>
    </source>
</evidence>
<proteinExistence type="inferred from homology"/>
<dbReference type="PANTHER" id="PTHR43201:SF5">
    <property type="entry name" value="MEDIUM-CHAIN ACYL-COA LIGASE ACSF2, MITOCHONDRIAL"/>
    <property type="match status" value="1"/>
</dbReference>
<sequence length="591" mass="65211">MDPETDDTYVSKTLESLRRAQEQLTAADGPFPLAEEEVEHFGTSQRYLCYQKGPNSLTCHTLPEFFSDSFARHTDKDFLVYEGDRFTYGETLDIAVALSRTLAQTYGVQRGSCVAIAGRNFPEWVFTLIAVNGFLSAVSLPVNVWWTGTELKYGLEDSQTCLLVADLERLDRAPFLEQMGIPAVCMRAGARIPPQNAQRFEELVILGKSLNPLPRRPVDQDDRAMLMYTSGTTAMPKGVVLTHRGICSATNTLSLWNYGKEVSSQRNVILASPLFHVNGSHVGLFGSICRGEKLVMMYKWDAGRALKLIEDEKVQAIVGVPTNTYDLVNHPDFKKYDTSSMVGVGGGGAAFAAPMIKRVKDTFQNARASTGYGLTETNAVSVVMPAELFPARPTSCGLPAVNVNVCILDENNHKLPPGGVGEICFRGATIMKEYWRKPDKTSEVFHIDEHGQLWFRSGDIGALDEQNFVYILDRAKDIIIRGGENISCAEVEQAIFEHPTVAEVAAIGLPHENLGETVAVAVVFKTGSSAPDAEELREHAASLLPRHMVPSDVFVWKEALPRGATGKIQKRDIREEITKSRKERQTPPSKL</sequence>
<evidence type="ECO:0000259" key="4">
    <source>
        <dbReference type="Pfam" id="PF00501"/>
    </source>
</evidence>
<dbReference type="InterPro" id="IPR000873">
    <property type="entry name" value="AMP-dep_synth/lig_dom"/>
</dbReference>
<feature type="region of interest" description="Disordered" evidence="3">
    <location>
        <begin position="565"/>
        <end position="591"/>
    </location>
</feature>
<evidence type="ECO:0000256" key="2">
    <source>
        <dbReference type="ARBA" id="ARBA00022598"/>
    </source>
</evidence>
<keyword evidence="2" id="KW-0436">Ligase</keyword>
<evidence type="ECO:0000313" key="6">
    <source>
        <dbReference type="EMBL" id="CAK8995207.1"/>
    </source>
</evidence>
<dbReference type="PANTHER" id="PTHR43201">
    <property type="entry name" value="ACYL-COA SYNTHETASE"/>
    <property type="match status" value="1"/>
</dbReference>
<dbReference type="InterPro" id="IPR042099">
    <property type="entry name" value="ANL_N_sf"/>
</dbReference>
<comment type="caution">
    <text evidence="6">The sequence shown here is derived from an EMBL/GenBank/DDBJ whole genome shotgun (WGS) entry which is preliminary data.</text>
</comment>
<dbReference type="Gene3D" id="3.30.300.30">
    <property type="match status" value="1"/>
</dbReference>
<dbReference type="InterPro" id="IPR045851">
    <property type="entry name" value="AMP-bd_C_sf"/>
</dbReference>
<comment type="similarity">
    <text evidence="1">Belongs to the ATP-dependent AMP-binding enzyme family.</text>
</comment>
<protein>
    <submittedName>
        <fullName evidence="6">Steroid-24-oyl-CoA synthetase (Cholyl-CoA synthetase) (Steroid-CoA synthetase)</fullName>
    </submittedName>
</protein>
<dbReference type="SUPFAM" id="SSF56801">
    <property type="entry name" value="Acetyl-CoA synthetase-like"/>
    <property type="match status" value="1"/>
</dbReference>
<dbReference type="Proteomes" id="UP001642464">
    <property type="component" value="Unassembled WGS sequence"/>
</dbReference>
<dbReference type="InterPro" id="IPR025110">
    <property type="entry name" value="AMP-bd_C"/>
</dbReference>
<keyword evidence="7" id="KW-1185">Reference proteome</keyword>